<feature type="binding site" evidence="6">
    <location>
        <position position="112"/>
    </location>
    <ligand>
        <name>S-adenosyl-L-methionine</name>
        <dbReference type="ChEBI" id="CHEBI:59789"/>
    </ligand>
</feature>
<dbReference type="GO" id="GO:0005737">
    <property type="term" value="C:cytoplasm"/>
    <property type="evidence" value="ECO:0007669"/>
    <property type="project" value="UniProtKB-SubCell"/>
</dbReference>
<evidence type="ECO:0000256" key="5">
    <source>
        <dbReference type="ARBA" id="ARBA00022691"/>
    </source>
</evidence>
<dbReference type="PIRSF" id="PIRSF004486">
    <property type="entry name" value="MraW"/>
    <property type="match status" value="1"/>
</dbReference>
<dbReference type="Pfam" id="PF01795">
    <property type="entry name" value="Methyltransf_5"/>
    <property type="match status" value="1"/>
</dbReference>
<dbReference type="InterPro" id="IPR023397">
    <property type="entry name" value="SAM-dep_MeTrfase_MraW_recog"/>
</dbReference>
<dbReference type="PANTHER" id="PTHR11265">
    <property type="entry name" value="S-ADENOSYL-METHYLTRANSFERASE MRAW"/>
    <property type="match status" value="1"/>
</dbReference>
<protein>
    <recommendedName>
        <fullName evidence="6">Ribosomal RNA small subunit methyltransferase H</fullName>
        <ecNumber evidence="6">2.1.1.199</ecNumber>
    </recommendedName>
    <alternativeName>
        <fullName evidence="6">16S rRNA m(4)C1402 methyltransferase</fullName>
    </alternativeName>
    <alternativeName>
        <fullName evidence="6">rRNA (cytosine-N(4)-)-methyltransferase RsmH</fullName>
    </alternativeName>
</protein>
<evidence type="ECO:0000313" key="8">
    <source>
        <dbReference type="Proteomes" id="UP000321353"/>
    </source>
</evidence>
<dbReference type="EMBL" id="CP036264">
    <property type="protein sequence ID" value="QEF96799.1"/>
    <property type="molecule type" value="Genomic_DNA"/>
</dbReference>
<dbReference type="HAMAP" id="MF_01007">
    <property type="entry name" value="16SrRNA_methyltr_H"/>
    <property type="match status" value="1"/>
</dbReference>
<evidence type="ECO:0000313" key="7">
    <source>
        <dbReference type="EMBL" id="QEF96799.1"/>
    </source>
</evidence>
<dbReference type="InterPro" id="IPR029063">
    <property type="entry name" value="SAM-dependent_MTases_sf"/>
</dbReference>
<keyword evidence="3 6" id="KW-0489">Methyltransferase</keyword>
<dbReference type="SUPFAM" id="SSF53335">
    <property type="entry name" value="S-adenosyl-L-methionine-dependent methyltransferases"/>
    <property type="match status" value="1"/>
</dbReference>
<dbReference type="EC" id="2.1.1.199" evidence="6"/>
<reference evidence="7 8" key="1">
    <citation type="submission" date="2019-02" db="EMBL/GenBank/DDBJ databases">
        <title>Planctomycetal bacteria perform biofilm scaping via a novel small molecule.</title>
        <authorList>
            <person name="Jeske O."/>
            <person name="Boedeker C."/>
            <person name="Wiegand S."/>
            <person name="Breitling P."/>
            <person name="Kallscheuer N."/>
            <person name="Jogler M."/>
            <person name="Rohde M."/>
            <person name="Petersen J."/>
            <person name="Medema M.H."/>
            <person name="Surup F."/>
            <person name="Jogler C."/>
        </authorList>
    </citation>
    <scope>NUCLEOTIDE SEQUENCE [LARGE SCALE GENOMIC DNA]</scope>
    <source>
        <strain evidence="7 8">Mal15</strain>
    </source>
</reference>
<dbReference type="GO" id="GO:0071424">
    <property type="term" value="F:rRNA (cytosine-N4-)-methyltransferase activity"/>
    <property type="evidence" value="ECO:0007669"/>
    <property type="project" value="UniProtKB-UniRule"/>
</dbReference>
<feature type="binding site" evidence="6">
    <location>
        <position position="84"/>
    </location>
    <ligand>
        <name>S-adenosyl-L-methionine</name>
        <dbReference type="ChEBI" id="CHEBI:59789"/>
    </ligand>
</feature>
<dbReference type="AlphaFoldDB" id="A0A5B9M7V6"/>
<evidence type="ECO:0000256" key="1">
    <source>
        <dbReference type="ARBA" id="ARBA00010396"/>
    </source>
</evidence>
<keyword evidence="8" id="KW-1185">Reference proteome</keyword>
<evidence type="ECO:0000256" key="2">
    <source>
        <dbReference type="ARBA" id="ARBA00022552"/>
    </source>
</evidence>
<feature type="binding site" evidence="6">
    <location>
        <position position="105"/>
    </location>
    <ligand>
        <name>S-adenosyl-L-methionine</name>
        <dbReference type="ChEBI" id="CHEBI:59789"/>
    </ligand>
</feature>
<dbReference type="RefSeq" id="WP_315854287.1">
    <property type="nucleotide sequence ID" value="NZ_CP036264.1"/>
</dbReference>
<comment type="function">
    <text evidence="6">Specifically methylates the N4 position of cytidine in position 1402 (C1402) of 16S rRNA.</text>
</comment>
<feature type="binding site" evidence="6">
    <location>
        <begin position="39"/>
        <end position="41"/>
    </location>
    <ligand>
        <name>S-adenosyl-L-methionine</name>
        <dbReference type="ChEBI" id="CHEBI:59789"/>
    </ligand>
</feature>
<dbReference type="NCBIfam" id="TIGR00006">
    <property type="entry name" value="16S rRNA (cytosine(1402)-N(4))-methyltransferase RsmH"/>
    <property type="match status" value="1"/>
</dbReference>
<gene>
    <name evidence="6 7" type="primary">rsmH</name>
    <name evidence="7" type="ORF">Mal15_08290</name>
</gene>
<dbReference type="PANTHER" id="PTHR11265:SF0">
    <property type="entry name" value="12S RRNA N4-METHYLCYTIDINE METHYLTRANSFERASE"/>
    <property type="match status" value="1"/>
</dbReference>
<comment type="subcellular location">
    <subcellularLocation>
        <location evidence="6">Cytoplasm</location>
    </subcellularLocation>
</comment>
<comment type="similarity">
    <text evidence="1 6">Belongs to the methyltransferase superfamily. RsmH family.</text>
</comment>
<proteinExistence type="inferred from homology"/>
<keyword evidence="4 6" id="KW-0808">Transferase</keyword>
<keyword evidence="2 6" id="KW-0698">rRNA processing</keyword>
<keyword evidence="5 6" id="KW-0949">S-adenosyl-L-methionine</keyword>
<evidence type="ECO:0000256" key="6">
    <source>
        <dbReference type="HAMAP-Rule" id="MF_01007"/>
    </source>
</evidence>
<evidence type="ECO:0000256" key="3">
    <source>
        <dbReference type="ARBA" id="ARBA00022603"/>
    </source>
</evidence>
<dbReference type="SUPFAM" id="SSF81799">
    <property type="entry name" value="Putative methyltransferase TM0872, insert domain"/>
    <property type="match status" value="1"/>
</dbReference>
<dbReference type="GO" id="GO:0070475">
    <property type="term" value="P:rRNA base methylation"/>
    <property type="evidence" value="ECO:0007669"/>
    <property type="project" value="UniProtKB-UniRule"/>
</dbReference>
<dbReference type="Gene3D" id="3.40.50.150">
    <property type="entry name" value="Vaccinia Virus protein VP39"/>
    <property type="match status" value="1"/>
</dbReference>
<dbReference type="Gene3D" id="1.10.150.170">
    <property type="entry name" value="Putative methyltransferase TM0872, insert domain"/>
    <property type="match status" value="1"/>
</dbReference>
<dbReference type="Proteomes" id="UP000321353">
    <property type="component" value="Chromosome"/>
</dbReference>
<keyword evidence="6" id="KW-0963">Cytoplasm</keyword>
<dbReference type="KEGG" id="smam:Mal15_08290"/>
<dbReference type="InterPro" id="IPR002903">
    <property type="entry name" value="RsmH"/>
</dbReference>
<organism evidence="7 8">
    <name type="scientific">Stieleria maiorica</name>
    <dbReference type="NCBI Taxonomy" id="2795974"/>
    <lineage>
        <taxon>Bacteria</taxon>
        <taxon>Pseudomonadati</taxon>
        <taxon>Planctomycetota</taxon>
        <taxon>Planctomycetia</taxon>
        <taxon>Pirellulales</taxon>
        <taxon>Pirellulaceae</taxon>
        <taxon>Stieleria</taxon>
    </lineage>
</organism>
<name>A0A5B9M7V6_9BACT</name>
<evidence type="ECO:0000256" key="4">
    <source>
        <dbReference type="ARBA" id="ARBA00022679"/>
    </source>
</evidence>
<feature type="binding site" evidence="6">
    <location>
        <position position="59"/>
    </location>
    <ligand>
        <name>S-adenosyl-L-methionine</name>
        <dbReference type="ChEBI" id="CHEBI:59789"/>
    </ligand>
</feature>
<comment type="catalytic activity">
    <reaction evidence="6">
        <text>cytidine(1402) in 16S rRNA + S-adenosyl-L-methionine = N(4)-methylcytidine(1402) in 16S rRNA + S-adenosyl-L-homocysteine + H(+)</text>
        <dbReference type="Rhea" id="RHEA:42928"/>
        <dbReference type="Rhea" id="RHEA-COMP:10286"/>
        <dbReference type="Rhea" id="RHEA-COMP:10287"/>
        <dbReference type="ChEBI" id="CHEBI:15378"/>
        <dbReference type="ChEBI" id="CHEBI:57856"/>
        <dbReference type="ChEBI" id="CHEBI:59789"/>
        <dbReference type="ChEBI" id="CHEBI:74506"/>
        <dbReference type="ChEBI" id="CHEBI:82748"/>
        <dbReference type="EC" id="2.1.1.199"/>
    </reaction>
</comment>
<accession>A0A5B9M7V6</accession>
<sequence>MTEPSDNRPCHVSVMPAEIVHWVSECSPNVVVDGTYGAGGHSRLLLDVVGEGGLVIGLDRDPAVLARVESEPAVDRLSVFLGSYEKTAAALQASGLEYADAMVLDLGLSSDQLADRDRGFSFQHDGPLDLRFDPENGIPASEWLARNGEKAIADAIYQFGEERFSRRIAREIVARAKRREPVRTVAELVEICRRCVPRGKHHDIHPATRTFQALRIAVNEELDILSRTLQQAPEWLSSGGRIAVISFHSLEDRIVKNAFRDDDRWNVLTKKPLRPSEEEVAENARARSAKLRVAERI</sequence>